<keyword evidence="2" id="KW-0560">Oxidoreductase</keyword>
<dbReference type="PaxDb" id="4565-Traes_6DL_AC45C7E28.1"/>
<dbReference type="Gramene" id="TraesCS6D03G0697100.1">
    <property type="protein sequence ID" value="TraesCS6D03G0697100.1.CDS1"/>
    <property type="gene ID" value="TraesCS6D03G0697100"/>
</dbReference>
<dbReference type="GO" id="GO:0046872">
    <property type="term" value="F:metal ion binding"/>
    <property type="evidence" value="ECO:0007669"/>
    <property type="project" value="UniProtKB-KW"/>
</dbReference>
<dbReference type="Gramene" id="TraesROB_scaffold_048670_01G000100.1">
    <property type="protein sequence ID" value="TraesROB_scaffold_048670_01G000100.1"/>
    <property type="gene ID" value="TraesROB_scaffold_048670_01G000100"/>
</dbReference>
<dbReference type="Gene3D" id="2.60.120.330">
    <property type="entry name" value="B-lactam Antibiotic, Isopenicillin N Synthase, Chain"/>
    <property type="match status" value="1"/>
</dbReference>
<keyword evidence="3" id="KW-0408">Iron</keyword>
<sequence>MLARFDLGEGRREWRGRRACRRWRAHWARSRPSSCGRSTNNRAPPCSAGHAAGDPRGRHVLARRRMVEAAREWGIFQVAGHGVPAGAVAELGRGFFALSQEEKQRYAMDPGDGRTEGYGSTPRKGDLGGKKAWAYFLFHNVAPQAVGSLVLPP</sequence>
<evidence type="ECO:0000313" key="6">
    <source>
        <dbReference type="EnsemblPlants" id="TraesCS6D02G295800.1.cds1"/>
    </source>
</evidence>
<reference evidence="6" key="2">
    <citation type="submission" date="2018-10" db="UniProtKB">
        <authorList>
            <consortium name="EnsemblPlants"/>
        </authorList>
    </citation>
    <scope>IDENTIFICATION</scope>
</reference>
<dbReference type="Proteomes" id="UP000019116">
    <property type="component" value="Chromosome 6D"/>
</dbReference>
<evidence type="ECO:0000313" key="7">
    <source>
        <dbReference type="Proteomes" id="UP000019116"/>
    </source>
</evidence>
<protein>
    <recommendedName>
        <fullName evidence="5">Non-haem dioxygenase N-terminal domain-containing protein</fullName>
    </recommendedName>
</protein>
<dbReference type="Gramene" id="TraesCLE_scaffold_059992_01G000100.1">
    <property type="protein sequence ID" value="TraesCLE_scaffold_059992_01G000100.1"/>
    <property type="gene ID" value="TraesCLE_scaffold_059992_01G000100"/>
</dbReference>
<evidence type="ECO:0000259" key="5">
    <source>
        <dbReference type="Pfam" id="PF14226"/>
    </source>
</evidence>
<feature type="region of interest" description="Disordered" evidence="4">
    <location>
        <begin position="31"/>
        <end position="55"/>
    </location>
</feature>
<dbReference type="Gramene" id="TraesCAD_scaffold_019025_01G000100.1">
    <property type="protein sequence ID" value="TraesCAD_scaffold_019025_01G000100.1"/>
    <property type="gene ID" value="TraesCAD_scaffold_019025_01G000100"/>
</dbReference>
<dbReference type="EnsemblPlants" id="TraesCS6D02G295800.1">
    <property type="protein sequence ID" value="TraesCS6D02G295800.1.cds1"/>
    <property type="gene ID" value="TraesCS6D02G295800"/>
</dbReference>
<dbReference type="SMR" id="A0A3B6QLG4"/>
<keyword evidence="7" id="KW-1185">Reference proteome</keyword>
<dbReference type="InterPro" id="IPR026992">
    <property type="entry name" value="DIOX_N"/>
</dbReference>
<evidence type="ECO:0000256" key="2">
    <source>
        <dbReference type="ARBA" id="ARBA00023002"/>
    </source>
</evidence>
<dbReference type="AlphaFoldDB" id="A0A3B6QLG4"/>
<proteinExistence type="predicted"/>
<dbReference type="InterPro" id="IPR027443">
    <property type="entry name" value="IPNS-like_sf"/>
</dbReference>
<dbReference type="Gramene" id="TraesCS6D02G295800.1">
    <property type="protein sequence ID" value="TraesCS6D02G295800.1.cds1"/>
    <property type="gene ID" value="TraesCS6D02G295800"/>
</dbReference>
<dbReference type="STRING" id="4565.A0A3B6QLG4"/>
<dbReference type="SUPFAM" id="SSF51197">
    <property type="entry name" value="Clavaminate synthase-like"/>
    <property type="match status" value="1"/>
</dbReference>
<dbReference type="Pfam" id="PF14226">
    <property type="entry name" value="DIOX_N"/>
    <property type="match status" value="1"/>
</dbReference>
<reference evidence="6" key="1">
    <citation type="submission" date="2018-08" db="EMBL/GenBank/DDBJ databases">
        <authorList>
            <person name="Rossello M."/>
        </authorList>
    </citation>
    <scope>NUCLEOTIDE SEQUENCE [LARGE SCALE GENOMIC DNA]</scope>
    <source>
        <strain evidence="6">cv. Chinese Spring</strain>
    </source>
</reference>
<feature type="compositionally biased region" description="Polar residues" evidence="4">
    <location>
        <begin position="32"/>
        <end position="42"/>
    </location>
</feature>
<evidence type="ECO:0000256" key="4">
    <source>
        <dbReference type="SAM" id="MobiDB-lite"/>
    </source>
</evidence>
<feature type="domain" description="Non-haem dioxygenase N-terminal" evidence="5">
    <location>
        <begin position="64"/>
        <end position="142"/>
    </location>
</feature>
<keyword evidence="1" id="KW-0479">Metal-binding</keyword>
<evidence type="ECO:0000256" key="1">
    <source>
        <dbReference type="ARBA" id="ARBA00022723"/>
    </source>
</evidence>
<name>A0A3B6QLG4_WHEAT</name>
<accession>A0A3B6QLG4</accession>
<evidence type="ECO:0000256" key="3">
    <source>
        <dbReference type="ARBA" id="ARBA00023004"/>
    </source>
</evidence>
<organism evidence="6">
    <name type="scientific">Triticum aestivum</name>
    <name type="common">Wheat</name>
    <dbReference type="NCBI Taxonomy" id="4565"/>
    <lineage>
        <taxon>Eukaryota</taxon>
        <taxon>Viridiplantae</taxon>
        <taxon>Streptophyta</taxon>
        <taxon>Embryophyta</taxon>
        <taxon>Tracheophyta</taxon>
        <taxon>Spermatophyta</taxon>
        <taxon>Magnoliopsida</taxon>
        <taxon>Liliopsida</taxon>
        <taxon>Poales</taxon>
        <taxon>Poaceae</taxon>
        <taxon>BOP clade</taxon>
        <taxon>Pooideae</taxon>
        <taxon>Triticodae</taxon>
        <taxon>Triticeae</taxon>
        <taxon>Triticinae</taxon>
        <taxon>Triticum</taxon>
    </lineage>
</organism>
<dbReference type="Gramene" id="TraesRN6D0100735100.1">
    <property type="protein sequence ID" value="TraesRN6D0100735100.1"/>
    <property type="gene ID" value="TraesRN6D0100735100"/>
</dbReference>
<dbReference type="GO" id="GO:0016491">
    <property type="term" value="F:oxidoreductase activity"/>
    <property type="evidence" value="ECO:0007669"/>
    <property type="project" value="UniProtKB-KW"/>
</dbReference>
<dbReference type="Gramene" id="TraesWEE_scaffold_100715_01G000200.1">
    <property type="protein sequence ID" value="TraesWEE_scaffold_100715_01G000200.1"/>
    <property type="gene ID" value="TraesWEE_scaffold_100715_01G000200"/>
</dbReference>